<dbReference type="PANTHER" id="PTHR19332">
    <property type="entry name" value="PEROXISOMAL MEMBRANE PROTEIN PEX13"/>
    <property type="match status" value="1"/>
</dbReference>
<dbReference type="GO" id="GO:0005778">
    <property type="term" value="C:peroxisomal membrane"/>
    <property type="evidence" value="ECO:0007669"/>
    <property type="project" value="UniProtKB-SubCell"/>
</dbReference>
<keyword evidence="7" id="KW-0811">Translocation</keyword>
<comment type="subcellular location">
    <subcellularLocation>
        <location evidence="12">Peroxisome membrane</location>
    </subcellularLocation>
</comment>
<dbReference type="AlphaFoldDB" id="A0A9W4WQP5"/>
<keyword evidence="3" id="KW-0813">Transport</keyword>
<dbReference type="InterPro" id="IPR035463">
    <property type="entry name" value="Pex13"/>
</dbReference>
<dbReference type="Gene3D" id="2.30.30.40">
    <property type="entry name" value="SH3 Domains"/>
    <property type="match status" value="1"/>
</dbReference>
<comment type="caution">
    <text evidence="17">The sequence shown here is derived from an EMBL/GenBank/DDBJ whole genome shotgun (WGS) entry which is preliminary data.</text>
</comment>
<keyword evidence="18" id="KW-1185">Reference proteome</keyword>
<gene>
    <name evidence="17" type="ORF">FWILDA_LOCUS8974</name>
</gene>
<evidence type="ECO:0000256" key="11">
    <source>
        <dbReference type="ARBA" id="ARBA00034535"/>
    </source>
</evidence>
<keyword evidence="2 13" id="KW-0728">SH3 domain</keyword>
<evidence type="ECO:0000256" key="5">
    <source>
        <dbReference type="ARBA" id="ARBA00022927"/>
    </source>
</evidence>
<evidence type="ECO:0000313" key="18">
    <source>
        <dbReference type="Proteomes" id="UP001153678"/>
    </source>
</evidence>
<keyword evidence="8 15" id="KW-0472">Membrane</keyword>
<dbReference type="OrthoDB" id="10037838at2759"/>
<evidence type="ECO:0000256" key="1">
    <source>
        <dbReference type="ARBA" id="ARBA00006033"/>
    </source>
</evidence>
<dbReference type="Pfam" id="PF00018">
    <property type="entry name" value="SH3_1"/>
    <property type="match status" value="1"/>
</dbReference>
<feature type="transmembrane region" description="Helical" evidence="15">
    <location>
        <begin position="272"/>
        <end position="290"/>
    </location>
</feature>
<dbReference type="EMBL" id="CAMKVN010002024">
    <property type="protein sequence ID" value="CAI2179209.1"/>
    <property type="molecule type" value="Genomic_DNA"/>
</dbReference>
<dbReference type="GO" id="GO:1990429">
    <property type="term" value="C:peroxisomal importomer complex"/>
    <property type="evidence" value="ECO:0007669"/>
    <property type="project" value="TreeGrafter"/>
</dbReference>
<dbReference type="InterPro" id="IPR001452">
    <property type="entry name" value="SH3_domain"/>
</dbReference>
<keyword evidence="6 15" id="KW-1133">Transmembrane helix</keyword>
<dbReference type="SMART" id="SM00326">
    <property type="entry name" value="SH3"/>
    <property type="match status" value="1"/>
</dbReference>
<evidence type="ECO:0000256" key="9">
    <source>
        <dbReference type="ARBA" id="ARBA00023140"/>
    </source>
</evidence>
<dbReference type="Proteomes" id="UP001153678">
    <property type="component" value="Unassembled WGS sequence"/>
</dbReference>
<dbReference type="SUPFAM" id="SSF50044">
    <property type="entry name" value="SH3-domain"/>
    <property type="match status" value="1"/>
</dbReference>
<feature type="region of interest" description="Disordered" evidence="14">
    <location>
        <begin position="1"/>
        <end position="55"/>
    </location>
</feature>
<feature type="compositionally biased region" description="Low complexity" evidence="14">
    <location>
        <begin position="10"/>
        <end position="41"/>
    </location>
</feature>
<organism evidence="17 18">
    <name type="scientific">Funneliformis geosporum</name>
    <dbReference type="NCBI Taxonomy" id="1117311"/>
    <lineage>
        <taxon>Eukaryota</taxon>
        <taxon>Fungi</taxon>
        <taxon>Fungi incertae sedis</taxon>
        <taxon>Mucoromycota</taxon>
        <taxon>Glomeromycotina</taxon>
        <taxon>Glomeromycetes</taxon>
        <taxon>Glomerales</taxon>
        <taxon>Glomeraceae</taxon>
        <taxon>Funneliformis</taxon>
    </lineage>
</organism>
<evidence type="ECO:0000313" key="17">
    <source>
        <dbReference type="EMBL" id="CAI2179209.1"/>
    </source>
</evidence>
<dbReference type="InterPro" id="IPR036028">
    <property type="entry name" value="SH3-like_dom_sf"/>
</dbReference>
<dbReference type="InterPro" id="IPR007223">
    <property type="entry name" value="Peroxin-13_N"/>
</dbReference>
<evidence type="ECO:0000256" key="12">
    <source>
        <dbReference type="ARBA" id="ARBA00046271"/>
    </source>
</evidence>
<evidence type="ECO:0000256" key="15">
    <source>
        <dbReference type="SAM" id="Phobius"/>
    </source>
</evidence>
<keyword evidence="5" id="KW-0653">Protein transport</keyword>
<evidence type="ECO:0000256" key="7">
    <source>
        <dbReference type="ARBA" id="ARBA00023010"/>
    </source>
</evidence>
<protein>
    <recommendedName>
        <fullName evidence="11">Peroxisomal membrane protein PEX13</fullName>
    </recommendedName>
    <alternativeName>
        <fullName evidence="10">Peroxin-13</fullName>
    </alternativeName>
</protein>
<evidence type="ECO:0000259" key="16">
    <source>
        <dbReference type="PROSITE" id="PS50002"/>
    </source>
</evidence>
<keyword evidence="9" id="KW-0576">Peroxisome</keyword>
<evidence type="ECO:0000256" key="2">
    <source>
        <dbReference type="ARBA" id="ARBA00022443"/>
    </source>
</evidence>
<evidence type="ECO:0000256" key="14">
    <source>
        <dbReference type="SAM" id="MobiDB-lite"/>
    </source>
</evidence>
<sequence>MPSPPKPWERTGTATRTATNGGSPLINTTTQQTLAGTSTTSNIPPAVPARPSTMSSGFANRGYNSYGPGGAGAYGGTTSGGYSPYTNNYGSYGGGYGTPYSRYGSSTYSPYNRYSGYNSYNSYGGSYGSYGSYGSPYNRFGYMMGPGGPGVGPGGPGGPEEMSLTQRMEANTAAGFHMIESVVGAFGGFSQMLESTFFATHSSFMAMVGVVEQFGNLRNYLGQVLSVFALIRWIRHLWYKITGKRPPVNPGELTPGNFQQYQEVSKLSRRPILFFVLAVFGVPYLMHRFIQVISRRRQEQQLLDGSIPPEGAGNNSEIITTPVSQTNSSQPQNFEFCRAIYDFKGEPNVELSFIKGDIIAILSKTDLWGNPSQWWRGRLRNGEIEC</sequence>
<keyword evidence="4 15" id="KW-0812">Transmembrane</keyword>
<comment type="similarity">
    <text evidence="1">Belongs to the peroxin-13 family.</text>
</comment>
<dbReference type="Pfam" id="PF04088">
    <property type="entry name" value="Peroxin-13_N"/>
    <property type="match status" value="1"/>
</dbReference>
<evidence type="ECO:0000256" key="4">
    <source>
        <dbReference type="ARBA" id="ARBA00022692"/>
    </source>
</evidence>
<evidence type="ECO:0000256" key="3">
    <source>
        <dbReference type="ARBA" id="ARBA00022448"/>
    </source>
</evidence>
<proteinExistence type="inferred from homology"/>
<evidence type="ECO:0000256" key="6">
    <source>
        <dbReference type="ARBA" id="ARBA00022989"/>
    </source>
</evidence>
<evidence type="ECO:0000256" key="10">
    <source>
        <dbReference type="ARBA" id="ARBA00029693"/>
    </source>
</evidence>
<evidence type="ECO:0000256" key="13">
    <source>
        <dbReference type="PROSITE-ProRule" id="PRU00192"/>
    </source>
</evidence>
<dbReference type="PROSITE" id="PS50002">
    <property type="entry name" value="SH3"/>
    <property type="match status" value="1"/>
</dbReference>
<feature type="domain" description="SH3" evidence="16">
    <location>
        <begin position="332"/>
        <end position="386"/>
    </location>
</feature>
<name>A0A9W4WQP5_9GLOM</name>
<evidence type="ECO:0000256" key="8">
    <source>
        <dbReference type="ARBA" id="ARBA00023136"/>
    </source>
</evidence>
<dbReference type="PANTHER" id="PTHR19332:SF1">
    <property type="entry name" value="PEROXISOMAL MEMBRANE PROTEIN PEX13"/>
    <property type="match status" value="1"/>
</dbReference>
<reference evidence="17" key="1">
    <citation type="submission" date="2022-08" db="EMBL/GenBank/DDBJ databases">
        <authorList>
            <person name="Kallberg Y."/>
            <person name="Tangrot J."/>
            <person name="Rosling A."/>
        </authorList>
    </citation>
    <scope>NUCLEOTIDE SEQUENCE</scope>
    <source>
        <strain evidence="17">Wild A</strain>
    </source>
</reference>
<accession>A0A9W4WQP5</accession>
<dbReference type="GO" id="GO:0016560">
    <property type="term" value="P:protein import into peroxisome matrix, docking"/>
    <property type="evidence" value="ECO:0007669"/>
    <property type="project" value="InterPro"/>
</dbReference>